<reference evidence="3 4" key="1">
    <citation type="submission" date="2016-02" db="EMBL/GenBank/DDBJ databases">
        <title>Complete genome sequence and transcriptome regulation of the pentose utilising yeast Sugiyamaella lignohabitans.</title>
        <authorList>
            <person name="Bellasio M."/>
            <person name="Peymann A."/>
            <person name="Valli M."/>
            <person name="Sipitzky M."/>
            <person name="Graf A."/>
            <person name="Sauer M."/>
            <person name="Marx H."/>
            <person name="Mattanovich D."/>
        </authorList>
    </citation>
    <scope>NUCLEOTIDE SEQUENCE [LARGE SCALE GENOMIC DNA]</scope>
    <source>
        <strain evidence="3 4">CBS 10342</strain>
    </source>
</reference>
<dbReference type="GeneID" id="30034735"/>
<dbReference type="SUPFAM" id="SSF47459">
    <property type="entry name" value="HLH, helix-loop-helix DNA-binding domain"/>
    <property type="match status" value="1"/>
</dbReference>
<dbReference type="KEGG" id="slb:AWJ20_2786"/>
<sequence length="432" mass="46514">MKEDLSMSPSSALPPLTLPPSALPTPPATSMILPDYPQKVKREQAADESDEDKYFDEDDDIEENEDGEYSPKIRTGENGTPTSGQLSFNGNANSLHGLAAAAGRRRGSVSINSSTPNSAIINSQQTPRYGPTTGTPLIDHPKEEPSYTPSANVTPGSSTMSMNGNHSFASVDSLPPLTLPQAALASPNDSVLPPPPSRACTIIQTVPSDMTSKKGAQAGGRRKRSKKDEMPIDDEQRKKARRTSHSDIERRRRLKINEQFEALRQLVPACSQLTTAKRGGDIGLHKLDILQESVAFIKHLIECVNTMEKKFQQTSSQAPSPLVLPSISPSTNHTLSNTPIAALPQRPSITSLPSNYSLKPKHHEPASPLTGPHDRPIAAYATSISAPSTAVQSPHMHPTQYQQQQQLPSSITSSPVPSSTDTSKLRISNLVG</sequence>
<dbReference type="PANTHER" id="PTHR46266:SF4">
    <property type="entry name" value="TRANSCRIPTION FACTOR TT8"/>
    <property type="match status" value="1"/>
</dbReference>
<dbReference type="AlphaFoldDB" id="A0A167FDI5"/>
<feature type="compositionally biased region" description="Acidic residues" evidence="1">
    <location>
        <begin position="46"/>
        <end position="68"/>
    </location>
</feature>
<feature type="compositionally biased region" description="Polar residues" evidence="1">
    <location>
        <begin position="147"/>
        <end position="167"/>
    </location>
</feature>
<feature type="compositionally biased region" description="Basic and acidic residues" evidence="1">
    <location>
        <begin position="226"/>
        <end position="237"/>
    </location>
</feature>
<dbReference type="InterPro" id="IPR011598">
    <property type="entry name" value="bHLH_dom"/>
</dbReference>
<keyword evidence="4" id="KW-1185">Reference proteome</keyword>
<feature type="region of interest" description="Disordered" evidence="1">
    <location>
        <begin position="185"/>
        <end position="248"/>
    </location>
</feature>
<gene>
    <name evidence="3" type="ORF">AWJ20_2786</name>
</gene>
<name>A0A167FDI5_9ASCO</name>
<evidence type="ECO:0000313" key="3">
    <source>
        <dbReference type="EMBL" id="ANB15162.1"/>
    </source>
</evidence>
<dbReference type="EMBL" id="CP014503">
    <property type="protein sequence ID" value="ANB15162.1"/>
    <property type="molecule type" value="Genomic_DNA"/>
</dbReference>
<dbReference type="InterPro" id="IPR036638">
    <property type="entry name" value="HLH_DNA-bd_sf"/>
</dbReference>
<dbReference type="PANTHER" id="PTHR46266">
    <property type="entry name" value="TRANSCRIPTION FACTOR TT8"/>
    <property type="match status" value="1"/>
</dbReference>
<dbReference type="Gene3D" id="4.10.280.10">
    <property type="entry name" value="Helix-loop-helix DNA-binding domain"/>
    <property type="match status" value="1"/>
</dbReference>
<dbReference type="RefSeq" id="XP_018737639.1">
    <property type="nucleotide sequence ID" value="XM_018879753.1"/>
</dbReference>
<feature type="compositionally biased region" description="Low complexity" evidence="1">
    <location>
        <begin position="400"/>
        <end position="422"/>
    </location>
</feature>
<accession>A0A167FDI5</accession>
<organism evidence="3 4">
    <name type="scientific">Sugiyamaella lignohabitans</name>
    <dbReference type="NCBI Taxonomy" id="796027"/>
    <lineage>
        <taxon>Eukaryota</taxon>
        <taxon>Fungi</taxon>
        <taxon>Dikarya</taxon>
        <taxon>Ascomycota</taxon>
        <taxon>Saccharomycotina</taxon>
        <taxon>Dipodascomycetes</taxon>
        <taxon>Dipodascales</taxon>
        <taxon>Trichomonascaceae</taxon>
        <taxon>Sugiyamaella</taxon>
    </lineage>
</organism>
<feature type="domain" description="BHLH" evidence="2">
    <location>
        <begin position="240"/>
        <end position="300"/>
    </location>
</feature>
<feature type="compositionally biased region" description="Polar residues" evidence="1">
    <location>
        <begin position="109"/>
        <end position="135"/>
    </location>
</feature>
<evidence type="ECO:0000313" key="4">
    <source>
        <dbReference type="Proteomes" id="UP000189580"/>
    </source>
</evidence>
<feature type="region of interest" description="Disordered" evidence="1">
    <location>
        <begin position="1"/>
        <end position="167"/>
    </location>
</feature>
<dbReference type="Pfam" id="PF00010">
    <property type="entry name" value="HLH"/>
    <property type="match status" value="1"/>
</dbReference>
<dbReference type="PROSITE" id="PS50888">
    <property type="entry name" value="BHLH"/>
    <property type="match status" value="1"/>
</dbReference>
<dbReference type="GO" id="GO:0046983">
    <property type="term" value="F:protein dimerization activity"/>
    <property type="evidence" value="ECO:0007669"/>
    <property type="project" value="InterPro"/>
</dbReference>
<evidence type="ECO:0000259" key="2">
    <source>
        <dbReference type="PROSITE" id="PS50888"/>
    </source>
</evidence>
<dbReference type="SMART" id="SM00353">
    <property type="entry name" value="HLH"/>
    <property type="match status" value="1"/>
</dbReference>
<dbReference type="Proteomes" id="UP000189580">
    <property type="component" value="Chromosome b"/>
</dbReference>
<feature type="compositionally biased region" description="Pro residues" evidence="1">
    <location>
        <begin position="16"/>
        <end position="27"/>
    </location>
</feature>
<feature type="compositionally biased region" description="Low complexity" evidence="1">
    <location>
        <begin position="1"/>
        <end position="15"/>
    </location>
</feature>
<feature type="compositionally biased region" description="Polar residues" evidence="1">
    <location>
        <begin position="347"/>
        <end position="357"/>
    </location>
</feature>
<protein>
    <submittedName>
        <fullName evidence="3">Max-like protein X</fullName>
    </submittedName>
</protein>
<dbReference type="OrthoDB" id="690068at2759"/>
<feature type="compositionally biased region" description="Polar residues" evidence="1">
    <location>
        <begin position="77"/>
        <end position="94"/>
    </location>
</feature>
<proteinExistence type="predicted"/>
<feature type="region of interest" description="Disordered" evidence="1">
    <location>
        <begin position="335"/>
        <end position="432"/>
    </location>
</feature>
<evidence type="ECO:0000256" key="1">
    <source>
        <dbReference type="SAM" id="MobiDB-lite"/>
    </source>
</evidence>
<feature type="compositionally biased region" description="Polar residues" evidence="1">
    <location>
        <begin position="382"/>
        <end position="392"/>
    </location>
</feature>